<dbReference type="RefSeq" id="WP_007341888.1">
    <property type="nucleotide sequence ID" value="NZ_GL878494.1"/>
</dbReference>
<evidence type="ECO:0008006" key="3">
    <source>
        <dbReference type="Google" id="ProtNLM"/>
    </source>
</evidence>
<comment type="caution">
    <text evidence="1">The sequence shown here is derived from an EMBL/GenBank/DDBJ whole genome shotgun (WGS) entry which is preliminary data.</text>
</comment>
<organism evidence="1 2">
    <name type="scientific">Neisseria bacilliformis ATCC BAA-1200</name>
    <dbReference type="NCBI Taxonomy" id="888742"/>
    <lineage>
        <taxon>Bacteria</taxon>
        <taxon>Pseudomonadati</taxon>
        <taxon>Pseudomonadota</taxon>
        <taxon>Betaproteobacteria</taxon>
        <taxon>Neisseriales</taxon>
        <taxon>Neisseriaceae</taxon>
        <taxon>Neisseria</taxon>
    </lineage>
</organism>
<dbReference type="AlphaFoldDB" id="F2BAX3"/>
<proteinExistence type="predicted"/>
<evidence type="ECO:0000313" key="1">
    <source>
        <dbReference type="EMBL" id="EGF11423.1"/>
    </source>
</evidence>
<dbReference type="Proteomes" id="UP000004105">
    <property type="component" value="Unassembled WGS sequence"/>
</dbReference>
<dbReference type="EMBL" id="AFAY01000017">
    <property type="protein sequence ID" value="EGF11423.1"/>
    <property type="molecule type" value="Genomic_DNA"/>
</dbReference>
<dbReference type="SUPFAM" id="SSF81901">
    <property type="entry name" value="HCP-like"/>
    <property type="match status" value="1"/>
</dbReference>
<dbReference type="Gene3D" id="1.25.40.10">
    <property type="entry name" value="Tetratricopeptide repeat domain"/>
    <property type="match status" value="1"/>
</dbReference>
<gene>
    <name evidence="1" type="ORF">HMPREF9123_0877</name>
</gene>
<accession>F2BAX3</accession>
<name>F2BAX3_9NEIS</name>
<reference evidence="1 2" key="1">
    <citation type="submission" date="2011-02" db="EMBL/GenBank/DDBJ databases">
        <authorList>
            <person name="Muzny D."/>
            <person name="Qin X."/>
            <person name="Deng J."/>
            <person name="Jiang H."/>
            <person name="Liu Y."/>
            <person name="Qu J."/>
            <person name="Song X.-Z."/>
            <person name="Zhang L."/>
            <person name="Thornton R."/>
            <person name="Coyle M."/>
            <person name="Francisco L."/>
            <person name="Jackson L."/>
            <person name="Javaid M."/>
            <person name="Korchina V."/>
            <person name="Kovar C."/>
            <person name="Mata R."/>
            <person name="Mathew T."/>
            <person name="Ngo R."/>
            <person name="Nguyen L."/>
            <person name="Nguyen N."/>
            <person name="Okwuonu G."/>
            <person name="Ongeri F."/>
            <person name="Pham C."/>
            <person name="Simmons D."/>
            <person name="Wilczek-Boney K."/>
            <person name="Hale W."/>
            <person name="Jakkamsetti A."/>
            <person name="Pham P."/>
            <person name="Ruth R."/>
            <person name="San Lucas F."/>
            <person name="Warren J."/>
            <person name="Zhang J."/>
            <person name="Zhao Z."/>
            <person name="Zhou C."/>
            <person name="Zhu D."/>
            <person name="Lee S."/>
            <person name="Bess C."/>
            <person name="Blankenburg K."/>
            <person name="Forbes L."/>
            <person name="Fu Q."/>
            <person name="Gubbala S."/>
            <person name="Hirani K."/>
            <person name="Jayaseelan J.C."/>
            <person name="Lara F."/>
            <person name="Munidasa M."/>
            <person name="Palculict T."/>
            <person name="Patil S."/>
            <person name="Pu L.-L."/>
            <person name="Saada N."/>
            <person name="Tang L."/>
            <person name="Weissenberger G."/>
            <person name="Zhu Y."/>
            <person name="Hemphill L."/>
            <person name="Shang Y."/>
            <person name="Youmans B."/>
            <person name="Ayvaz T."/>
            <person name="Ross M."/>
            <person name="Santibanez J."/>
            <person name="Aqrawi P."/>
            <person name="Gross S."/>
            <person name="Joshi V."/>
            <person name="Fowler G."/>
            <person name="Nazareth L."/>
            <person name="Reid J."/>
            <person name="Worley K."/>
            <person name="Petrosino J."/>
            <person name="Highlander S."/>
            <person name="Gibbs R."/>
        </authorList>
    </citation>
    <scope>NUCLEOTIDE SEQUENCE [LARGE SCALE GENOMIC DNA]</scope>
    <source>
        <strain evidence="1 2">ATCC BAA-1200</strain>
    </source>
</reference>
<protein>
    <recommendedName>
        <fullName evidence="3">Sel1 repeat superfamily protein</fullName>
    </recommendedName>
</protein>
<keyword evidence="2" id="KW-1185">Reference proteome</keyword>
<evidence type="ECO:0000313" key="2">
    <source>
        <dbReference type="Proteomes" id="UP000004105"/>
    </source>
</evidence>
<dbReference type="InterPro" id="IPR011990">
    <property type="entry name" value="TPR-like_helical_dom_sf"/>
</dbReference>
<sequence length="51" mass="5246">MNALGAMYEKGEGMPASRDTTVSWYRKATAAGDADVKTAAEAALARLGAAQ</sequence>
<dbReference type="HOGENOM" id="CLU_3101235_0_0_4"/>